<dbReference type="SUPFAM" id="SSF82199">
    <property type="entry name" value="SET domain"/>
    <property type="match status" value="1"/>
</dbReference>
<feature type="domain" description="SET" evidence="8">
    <location>
        <begin position="16"/>
        <end position="119"/>
    </location>
</feature>
<dbReference type="Gene3D" id="2.170.270.10">
    <property type="entry name" value="SET domain"/>
    <property type="match status" value="1"/>
</dbReference>
<dbReference type="InterPro" id="IPR001214">
    <property type="entry name" value="SET_dom"/>
</dbReference>
<dbReference type="GO" id="GO:0046872">
    <property type="term" value="F:metal ion binding"/>
    <property type="evidence" value="ECO:0007669"/>
    <property type="project" value="UniProtKB-KW"/>
</dbReference>
<organism evidence="9 10">
    <name type="scientific">Candidatus Vogelbacteria bacterium RIFOXYD1_FULL_46_19</name>
    <dbReference type="NCBI Taxonomy" id="1802439"/>
    <lineage>
        <taxon>Bacteria</taxon>
        <taxon>Candidatus Vogeliibacteriota</taxon>
    </lineage>
</organism>
<dbReference type="Proteomes" id="UP000177838">
    <property type="component" value="Unassembled WGS sequence"/>
</dbReference>
<dbReference type="GO" id="GO:0032259">
    <property type="term" value="P:methylation"/>
    <property type="evidence" value="ECO:0007669"/>
    <property type="project" value="UniProtKB-KW"/>
</dbReference>
<dbReference type="AlphaFoldDB" id="A0A1G2QH68"/>
<keyword evidence="7" id="KW-0862">Zinc</keyword>
<evidence type="ECO:0000256" key="7">
    <source>
        <dbReference type="ARBA" id="ARBA00022833"/>
    </source>
</evidence>
<dbReference type="PANTHER" id="PTHR46223">
    <property type="entry name" value="HISTONE-LYSINE N-METHYLTRANSFERASE SUV39H"/>
    <property type="match status" value="1"/>
</dbReference>
<evidence type="ECO:0000313" key="10">
    <source>
        <dbReference type="Proteomes" id="UP000177838"/>
    </source>
</evidence>
<comment type="subcellular location">
    <subcellularLocation>
        <location evidence="1">Chromosome</location>
    </subcellularLocation>
</comment>
<dbReference type="GO" id="GO:0005694">
    <property type="term" value="C:chromosome"/>
    <property type="evidence" value="ECO:0007669"/>
    <property type="project" value="UniProtKB-SubCell"/>
</dbReference>
<dbReference type="InterPro" id="IPR046341">
    <property type="entry name" value="SET_dom_sf"/>
</dbReference>
<name>A0A1G2QH68_9BACT</name>
<dbReference type="STRING" id="1802439.A2589_02785"/>
<sequence length="145" mass="16290">MKKITTGELINKSASPCFRVARGLSGLGLVATRDITRGQTIVEYIGPLLSRTEADDKGGRYLFDVNSRWTMDGSGRTNVARYVNHSCRPNAEAVIKNRRIFITALKKIKPGEEICYDYGKEYFDEFIEPHGCHCASCQKKSPKRV</sequence>
<keyword evidence="6" id="KW-0479">Metal-binding</keyword>
<dbReference type="InterPro" id="IPR050973">
    <property type="entry name" value="H3K9_Histone-Lys_N-MTase"/>
</dbReference>
<accession>A0A1G2QH68</accession>
<evidence type="ECO:0000313" key="9">
    <source>
        <dbReference type="EMBL" id="OHA59936.1"/>
    </source>
</evidence>
<dbReference type="PANTHER" id="PTHR46223:SF3">
    <property type="entry name" value="HISTONE-LYSINE N-METHYLTRANSFERASE SET-23"/>
    <property type="match status" value="1"/>
</dbReference>
<keyword evidence="4" id="KW-0808">Transferase</keyword>
<dbReference type="GO" id="GO:0008168">
    <property type="term" value="F:methyltransferase activity"/>
    <property type="evidence" value="ECO:0007669"/>
    <property type="project" value="UniProtKB-KW"/>
</dbReference>
<evidence type="ECO:0000256" key="4">
    <source>
        <dbReference type="ARBA" id="ARBA00022679"/>
    </source>
</evidence>
<evidence type="ECO:0000256" key="1">
    <source>
        <dbReference type="ARBA" id="ARBA00004286"/>
    </source>
</evidence>
<comment type="caution">
    <text evidence="9">The sequence shown here is derived from an EMBL/GenBank/DDBJ whole genome shotgun (WGS) entry which is preliminary data.</text>
</comment>
<dbReference type="SMART" id="SM00317">
    <property type="entry name" value="SET"/>
    <property type="match status" value="1"/>
</dbReference>
<keyword evidence="3" id="KW-0489">Methyltransferase</keyword>
<gene>
    <name evidence="9" type="ORF">A2589_02785</name>
</gene>
<evidence type="ECO:0000256" key="2">
    <source>
        <dbReference type="ARBA" id="ARBA00022454"/>
    </source>
</evidence>
<evidence type="ECO:0000259" key="8">
    <source>
        <dbReference type="PROSITE" id="PS50280"/>
    </source>
</evidence>
<dbReference type="EMBL" id="MHTK01000004">
    <property type="protein sequence ID" value="OHA59936.1"/>
    <property type="molecule type" value="Genomic_DNA"/>
</dbReference>
<proteinExistence type="predicted"/>
<evidence type="ECO:0000256" key="6">
    <source>
        <dbReference type="ARBA" id="ARBA00022723"/>
    </source>
</evidence>
<keyword evidence="5" id="KW-0949">S-adenosyl-L-methionine</keyword>
<evidence type="ECO:0000256" key="3">
    <source>
        <dbReference type="ARBA" id="ARBA00022603"/>
    </source>
</evidence>
<evidence type="ECO:0000256" key="5">
    <source>
        <dbReference type="ARBA" id="ARBA00022691"/>
    </source>
</evidence>
<reference evidence="9 10" key="1">
    <citation type="journal article" date="2016" name="Nat. Commun.">
        <title>Thousands of microbial genomes shed light on interconnected biogeochemical processes in an aquifer system.</title>
        <authorList>
            <person name="Anantharaman K."/>
            <person name="Brown C.T."/>
            <person name="Hug L.A."/>
            <person name="Sharon I."/>
            <person name="Castelle C.J."/>
            <person name="Probst A.J."/>
            <person name="Thomas B.C."/>
            <person name="Singh A."/>
            <person name="Wilkins M.J."/>
            <person name="Karaoz U."/>
            <person name="Brodie E.L."/>
            <person name="Williams K.H."/>
            <person name="Hubbard S.S."/>
            <person name="Banfield J.F."/>
        </authorList>
    </citation>
    <scope>NUCLEOTIDE SEQUENCE [LARGE SCALE GENOMIC DNA]</scope>
</reference>
<dbReference type="PROSITE" id="PS50280">
    <property type="entry name" value="SET"/>
    <property type="match status" value="1"/>
</dbReference>
<protein>
    <recommendedName>
        <fullName evidence="8">SET domain-containing protein</fullName>
    </recommendedName>
</protein>
<dbReference type="Pfam" id="PF00856">
    <property type="entry name" value="SET"/>
    <property type="match status" value="1"/>
</dbReference>
<keyword evidence="2" id="KW-0158">Chromosome</keyword>